<feature type="region of interest" description="Disordered" evidence="1">
    <location>
        <begin position="1"/>
        <end position="34"/>
    </location>
</feature>
<sequence>MSRLVTTTLDKRKSASEAGANPIGDEPFNESMKSKAATLKKTYSTEAYLQNEKKNHQVTLHHELKSLGETARPRPARAYIDGARCSRRRMRLNCRGCARPMPSRLERALFRLPGSVRMCTEYY</sequence>
<evidence type="ECO:0000256" key="1">
    <source>
        <dbReference type="SAM" id="MobiDB-lite"/>
    </source>
</evidence>
<protein>
    <submittedName>
        <fullName evidence="2">Uncharacterized protein</fullName>
    </submittedName>
</protein>
<comment type="caution">
    <text evidence="2">The sequence shown here is derived from an EMBL/GenBank/DDBJ whole genome shotgun (WGS) entry which is preliminary data.</text>
</comment>
<evidence type="ECO:0000313" key="3">
    <source>
        <dbReference type="Proteomes" id="UP000299102"/>
    </source>
</evidence>
<accession>A0A4C1XIE0</accession>
<keyword evidence="3" id="KW-1185">Reference proteome</keyword>
<name>A0A4C1XIE0_EUMVA</name>
<dbReference type="EMBL" id="BGZK01000829">
    <property type="protein sequence ID" value="GBP62007.1"/>
    <property type="molecule type" value="Genomic_DNA"/>
</dbReference>
<evidence type="ECO:0000313" key="2">
    <source>
        <dbReference type="EMBL" id="GBP62007.1"/>
    </source>
</evidence>
<dbReference type="AlphaFoldDB" id="A0A4C1XIE0"/>
<organism evidence="2 3">
    <name type="scientific">Eumeta variegata</name>
    <name type="common">Bagworm moth</name>
    <name type="synonym">Eumeta japonica</name>
    <dbReference type="NCBI Taxonomy" id="151549"/>
    <lineage>
        <taxon>Eukaryota</taxon>
        <taxon>Metazoa</taxon>
        <taxon>Ecdysozoa</taxon>
        <taxon>Arthropoda</taxon>
        <taxon>Hexapoda</taxon>
        <taxon>Insecta</taxon>
        <taxon>Pterygota</taxon>
        <taxon>Neoptera</taxon>
        <taxon>Endopterygota</taxon>
        <taxon>Lepidoptera</taxon>
        <taxon>Glossata</taxon>
        <taxon>Ditrysia</taxon>
        <taxon>Tineoidea</taxon>
        <taxon>Psychidae</taxon>
        <taxon>Oiketicinae</taxon>
        <taxon>Eumeta</taxon>
    </lineage>
</organism>
<proteinExistence type="predicted"/>
<dbReference type="Proteomes" id="UP000299102">
    <property type="component" value="Unassembled WGS sequence"/>
</dbReference>
<gene>
    <name evidence="2" type="ORF">EVAR_46036_1</name>
</gene>
<reference evidence="2 3" key="1">
    <citation type="journal article" date="2019" name="Commun. Biol.">
        <title>The bagworm genome reveals a unique fibroin gene that provides high tensile strength.</title>
        <authorList>
            <person name="Kono N."/>
            <person name="Nakamura H."/>
            <person name="Ohtoshi R."/>
            <person name="Tomita M."/>
            <person name="Numata K."/>
            <person name="Arakawa K."/>
        </authorList>
    </citation>
    <scope>NUCLEOTIDE SEQUENCE [LARGE SCALE GENOMIC DNA]</scope>
</reference>